<keyword evidence="5" id="KW-1185">Reference proteome</keyword>
<feature type="compositionally biased region" description="Basic and acidic residues" evidence="1">
    <location>
        <begin position="263"/>
        <end position="274"/>
    </location>
</feature>
<dbReference type="InterPro" id="IPR001283">
    <property type="entry name" value="CRISP-related"/>
</dbReference>
<comment type="caution">
    <text evidence="4">The sequence shown here is derived from an EMBL/GenBank/DDBJ whole genome shotgun (WGS) entry which is preliminary data.</text>
</comment>
<dbReference type="InterPro" id="IPR002413">
    <property type="entry name" value="V5_allergen-like"/>
</dbReference>
<sequence length="297" mass="33060">MKAQRVILVTLWLSSLTKQSLQACREAYKKPGPTHTACLPPNPDCTIESRRVSMAEQRVILVTHNAYRSMVAMGKLRYFPEATNMQQLFWDEELASVAQALADQCTPDSGKLIHDEPGARFTTKFNFTGQNLAFRASSAPFKGPDWLGPIKAWFNEYPHYPPSRLGNFSSRSGDPTGHFTQLVWATTRYLGCGYVSYTVVGYSRLPYMQLYVCNYADAGNVYTFPVYDAGDMCSACPEGTTCVKETGLCSSLQDGRQSGTKAELPEARRDERNNHYASTQKSTAPGNDQPFWSAATH</sequence>
<keyword evidence="2" id="KW-0732">Signal</keyword>
<protein>
    <recommendedName>
        <fullName evidence="3">SCP domain-containing protein</fullName>
    </recommendedName>
</protein>
<feature type="domain" description="SCP" evidence="3">
    <location>
        <begin position="55"/>
        <end position="223"/>
    </location>
</feature>
<dbReference type="Gene3D" id="3.40.33.10">
    <property type="entry name" value="CAP"/>
    <property type="match status" value="1"/>
</dbReference>
<reference evidence="4" key="1">
    <citation type="journal article" date="2020" name="Cell">
        <title>Large-Scale Comparative Analyses of Tick Genomes Elucidate Their Genetic Diversity and Vector Capacities.</title>
        <authorList>
            <consortium name="Tick Genome and Microbiome Consortium (TIGMIC)"/>
            <person name="Jia N."/>
            <person name="Wang J."/>
            <person name="Shi W."/>
            <person name="Du L."/>
            <person name="Sun Y."/>
            <person name="Zhan W."/>
            <person name="Jiang J.F."/>
            <person name="Wang Q."/>
            <person name="Zhang B."/>
            <person name="Ji P."/>
            <person name="Bell-Sakyi L."/>
            <person name="Cui X.M."/>
            <person name="Yuan T.T."/>
            <person name="Jiang B.G."/>
            <person name="Yang W.F."/>
            <person name="Lam T.T."/>
            <person name="Chang Q.C."/>
            <person name="Ding S.J."/>
            <person name="Wang X.J."/>
            <person name="Zhu J.G."/>
            <person name="Ruan X.D."/>
            <person name="Zhao L."/>
            <person name="Wei J.T."/>
            <person name="Ye R.Z."/>
            <person name="Que T.C."/>
            <person name="Du C.H."/>
            <person name="Zhou Y.H."/>
            <person name="Cheng J.X."/>
            <person name="Dai P.F."/>
            <person name="Guo W.B."/>
            <person name="Han X.H."/>
            <person name="Huang E.J."/>
            <person name="Li L.F."/>
            <person name="Wei W."/>
            <person name="Gao Y.C."/>
            <person name="Liu J.Z."/>
            <person name="Shao H.Z."/>
            <person name="Wang X."/>
            <person name="Wang C.C."/>
            <person name="Yang T.C."/>
            <person name="Huo Q.B."/>
            <person name="Li W."/>
            <person name="Chen H.Y."/>
            <person name="Chen S.E."/>
            <person name="Zhou L.G."/>
            <person name="Ni X.B."/>
            <person name="Tian J.H."/>
            <person name="Sheng Y."/>
            <person name="Liu T."/>
            <person name="Pan Y.S."/>
            <person name="Xia L.Y."/>
            <person name="Li J."/>
            <person name="Zhao F."/>
            <person name="Cao W.C."/>
        </authorList>
    </citation>
    <scope>NUCLEOTIDE SEQUENCE</scope>
    <source>
        <strain evidence="4">Rmic-2018</strain>
    </source>
</reference>
<dbReference type="PRINTS" id="PR00837">
    <property type="entry name" value="V5TPXLIKE"/>
</dbReference>
<dbReference type="GO" id="GO:0005576">
    <property type="term" value="C:extracellular region"/>
    <property type="evidence" value="ECO:0007669"/>
    <property type="project" value="InterPro"/>
</dbReference>
<feature type="region of interest" description="Disordered" evidence="1">
    <location>
        <begin position="253"/>
        <end position="297"/>
    </location>
</feature>
<dbReference type="PRINTS" id="PR00838">
    <property type="entry name" value="V5ALLERGEN"/>
</dbReference>
<dbReference type="PANTHER" id="PTHR10334">
    <property type="entry name" value="CYSTEINE-RICH SECRETORY PROTEIN-RELATED"/>
    <property type="match status" value="1"/>
</dbReference>
<dbReference type="PROSITE" id="PS01009">
    <property type="entry name" value="CRISP_1"/>
    <property type="match status" value="1"/>
</dbReference>
<dbReference type="Proteomes" id="UP000821866">
    <property type="component" value="Chromosome 4"/>
</dbReference>
<feature type="chain" id="PRO_5039937682" description="SCP domain-containing protein" evidence="2">
    <location>
        <begin position="24"/>
        <end position="297"/>
    </location>
</feature>
<dbReference type="AlphaFoldDB" id="A0A9J6E410"/>
<organism evidence="4 5">
    <name type="scientific">Rhipicephalus microplus</name>
    <name type="common">Cattle tick</name>
    <name type="synonym">Boophilus microplus</name>
    <dbReference type="NCBI Taxonomy" id="6941"/>
    <lineage>
        <taxon>Eukaryota</taxon>
        <taxon>Metazoa</taxon>
        <taxon>Ecdysozoa</taxon>
        <taxon>Arthropoda</taxon>
        <taxon>Chelicerata</taxon>
        <taxon>Arachnida</taxon>
        <taxon>Acari</taxon>
        <taxon>Parasitiformes</taxon>
        <taxon>Ixodida</taxon>
        <taxon>Ixodoidea</taxon>
        <taxon>Ixodidae</taxon>
        <taxon>Rhipicephalinae</taxon>
        <taxon>Rhipicephalus</taxon>
        <taxon>Boophilus</taxon>
    </lineage>
</organism>
<dbReference type="InterPro" id="IPR035940">
    <property type="entry name" value="CAP_sf"/>
</dbReference>
<dbReference type="InterPro" id="IPR018244">
    <property type="entry name" value="Allrgn_V5/Tpx1_CS"/>
</dbReference>
<proteinExistence type="predicted"/>
<evidence type="ECO:0000256" key="2">
    <source>
        <dbReference type="SAM" id="SignalP"/>
    </source>
</evidence>
<dbReference type="CDD" id="cd05380">
    <property type="entry name" value="CAP_euk"/>
    <property type="match status" value="1"/>
</dbReference>
<dbReference type="SMART" id="SM00198">
    <property type="entry name" value="SCP"/>
    <property type="match status" value="1"/>
</dbReference>
<evidence type="ECO:0000256" key="1">
    <source>
        <dbReference type="SAM" id="MobiDB-lite"/>
    </source>
</evidence>
<evidence type="ECO:0000259" key="3">
    <source>
        <dbReference type="SMART" id="SM00198"/>
    </source>
</evidence>
<feature type="signal peptide" evidence="2">
    <location>
        <begin position="1"/>
        <end position="23"/>
    </location>
</feature>
<gene>
    <name evidence="4" type="ORF">HPB51_020000</name>
</gene>
<evidence type="ECO:0000313" key="5">
    <source>
        <dbReference type="Proteomes" id="UP000821866"/>
    </source>
</evidence>
<dbReference type="VEuPathDB" id="VectorBase:LOC119168586"/>
<evidence type="ECO:0000313" key="4">
    <source>
        <dbReference type="EMBL" id="KAH8028869.1"/>
    </source>
</evidence>
<dbReference type="EMBL" id="JABSTU010000006">
    <property type="protein sequence ID" value="KAH8028869.1"/>
    <property type="molecule type" value="Genomic_DNA"/>
</dbReference>
<feature type="compositionally biased region" description="Polar residues" evidence="1">
    <location>
        <begin position="275"/>
        <end position="286"/>
    </location>
</feature>
<reference evidence="4" key="2">
    <citation type="submission" date="2021-09" db="EMBL/GenBank/DDBJ databases">
        <authorList>
            <person name="Jia N."/>
            <person name="Wang J."/>
            <person name="Shi W."/>
            <person name="Du L."/>
            <person name="Sun Y."/>
            <person name="Zhan W."/>
            <person name="Jiang J."/>
            <person name="Wang Q."/>
            <person name="Zhang B."/>
            <person name="Ji P."/>
            <person name="Sakyi L.B."/>
            <person name="Cui X."/>
            <person name="Yuan T."/>
            <person name="Jiang B."/>
            <person name="Yang W."/>
            <person name="Lam T.T.-Y."/>
            <person name="Chang Q."/>
            <person name="Ding S."/>
            <person name="Wang X."/>
            <person name="Zhu J."/>
            <person name="Ruan X."/>
            <person name="Zhao L."/>
            <person name="Wei J."/>
            <person name="Que T."/>
            <person name="Du C."/>
            <person name="Cheng J."/>
            <person name="Dai P."/>
            <person name="Han X."/>
            <person name="Huang E."/>
            <person name="Gao Y."/>
            <person name="Liu J."/>
            <person name="Shao H."/>
            <person name="Ye R."/>
            <person name="Li L."/>
            <person name="Wei W."/>
            <person name="Wang X."/>
            <person name="Wang C."/>
            <person name="Huo Q."/>
            <person name="Li W."/>
            <person name="Guo W."/>
            <person name="Chen H."/>
            <person name="Chen S."/>
            <person name="Zhou L."/>
            <person name="Zhou L."/>
            <person name="Ni X."/>
            <person name="Tian J."/>
            <person name="Zhou Y."/>
            <person name="Sheng Y."/>
            <person name="Liu T."/>
            <person name="Pan Y."/>
            <person name="Xia L."/>
            <person name="Li J."/>
            <person name="Zhao F."/>
            <person name="Cao W."/>
        </authorList>
    </citation>
    <scope>NUCLEOTIDE SEQUENCE</scope>
    <source>
        <strain evidence="4">Rmic-2018</strain>
        <tissue evidence="4">Larvae</tissue>
    </source>
</reference>
<accession>A0A9J6E410</accession>
<dbReference type="Pfam" id="PF00188">
    <property type="entry name" value="CAP"/>
    <property type="match status" value="1"/>
</dbReference>
<dbReference type="InterPro" id="IPR014044">
    <property type="entry name" value="CAP_dom"/>
</dbReference>
<name>A0A9J6E410_RHIMP</name>
<dbReference type="SUPFAM" id="SSF55797">
    <property type="entry name" value="PR-1-like"/>
    <property type="match status" value="1"/>
</dbReference>